<dbReference type="GO" id="GO:0019243">
    <property type="term" value="P:methylglyoxal catabolic process to D-lactate via S-lactoyl-glutathione"/>
    <property type="evidence" value="ECO:0007669"/>
    <property type="project" value="UniProtKB-UniRule"/>
</dbReference>
<feature type="binding site" evidence="7">
    <location>
        <position position="110"/>
    </location>
    <ligand>
        <name>Zn(2+)</name>
        <dbReference type="ChEBI" id="CHEBI:29105"/>
        <label>1</label>
    </ligand>
</feature>
<evidence type="ECO:0000256" key="6">
    <source>
        <dbReference type="ARBA" id="ARBA00022833"/>
    </source>
</evidence>
<dbReference type="InterPro" id="IPR032282">
    <property type="entry name" value="HAGH_C"/>
</dbReference>
<comment type="subunit">
    <text evidence="7">Monomer.</text>
</comment>
<feature type="binding site" evidence="7">
    <location>
        <position position="57"/>
    </location>
    <ligand>
        <name>Zn(2+)</name>
        <dbReference type="ChEBI" id="CHEBI:29105"/>
        <label>2</label>
    </ligand>
</feature>
<feature type="domain" description="Metallo-beta-lactamase" evidence="8">
    <location>
        <begin position="11"/>
        <end position="167"/>
    </location>
</feature>
<dbReference type="HAMAP" id="MF_01374">
    <property type="entry name" value="Glyoxalase_2"/>
    <property type="match status" value="1"/>
</dbReference>
<keyword evidence="5 7" id="KW-0378">Hydrolase</keyword>
<reference evidence="9" key="2">
    <citation type="submission" date="2020-09" db="EMBL/GenBank/DDBJ databases">
        <authorList>
            <person name="Sun Q."/>
            <person name="Zhou Y."/>
        </authorList>
    </citation>
    <scope>NUCLEOTIDE SEQUENCE</scope>
    <source>
        <strain evidence="9">CGMCC 1.15762</strain>
    </source>
</reference>
<keyword evidence="10" id="KW-1185">Reference proteome</keyword>
<evidence type="ECO:0000256" key="2">
    <source>
        <dbReference type="ARBA" id="ARBA00004963"/>
    </source>
</evidence>
<dbReference type="EC" id="3.1.2.6" evidence="7"/>
<feature type="binding site" evidence="7">
    <location>
        <position position="52"/>
    </location>
    <ligand>
        <name>Zn(2+)</name>
        <dbReference type="ChEBI" id="CHEBI:29105"/>
        <label>1</label>
    </ligand>
</feature>
<keyword evidence="4 7" id="KW-0479">Metal-binding</keyword>
<dbReference type="UniPathway" id="UPA00619">
    <property type="reaction ID" value="UER00676"/>
</dbReference>
<accession>A0A8J3EHR9</accession>
<feature type="binding site" evidence="7">
    <location>
        <position position="129"/>
    </location>
    <ligand>
        <name>Zn(2+)</name>
        <dbReference type="ChEBI" id="CHEBI:29105"/>
        <label>1</label>
    </ligand>
</feature>
<dbReference type="SUPFAM" id="SSF56281">
    <property type="entry name" value="Metallo-hydrolase/oxidoreductase"/>
    <property type="match status" value="1"/>
</dbReference>
<evidence type="ECO:0000259" key="8">
    <source>
        <dbReference type="SMART" id="SM00849"/>
    </source>
</evidence>
<dbReference type="GO" id="GO:0046872">
    <property type="term" value="F:metal ion binding"/>
    <property type="evidence" value="ECO:0007669"/>
    <property type="project" value="UniProtKB-KW"/>
</dbReference>
<comment type="caution">
    <text evidence="9">The sequence shown here is derived from an EMBL/GenBank/DDBJ whole genome shotgun (WGS) entry which is preliminary data.</text>
</comment>
<comment type="catalytic activity">
    <reaction evidence="1 7">
        <text>an S-(2-hydroxyacyl)glutathione + H2O = a 2-hydroxy carboxylate + glutathione + H(+)</text>
        <dbReference type="Rhea" id="RHEA:21864"/>
        <dbReference type="ChEBI" id="CHEBI:15377"/>
        <dbReference type="ChEBI" id="CHEBI:15378"/>
        <dbReference type="ChEBI" id="CHEBI:57925"/>
        <dbReference type="ChEBI" id="CHEBI:58896"/>
        <dbReference type="ChEBI" id="CHEBI:71261"/>
        <dbReference type="EC" id="3.1.2.6"/>
    </reaction>
</comment>
<dbReference type="InterPro" id="IPR017782">
    <property type="entry name" value="Hydroxyacylglutathione_Hdrlase"/>
</dbReference>
<sequence>MQIVTIPCLSDNYAYLVEGPSGIVLIDAPEAGPIIDALETRGWSLDTLLITHHHHDHVGGVAELVDRYGCTVIGPRAEQDKLPSLDRAVEGGDVIEVGGTSCTVIFVPGHTLGHVAFHFPQAEAVFTADSLMALGCGRVFEGTPTQMWDSLHKLSHLPPETLVCSGHEYTSSNAKFALTIEPGNEALKLRSDAIAKARAEGQPTASCMLSEELATNPFLRPSSPEIRRILGMEDASDAAVFAEIRGRKDRF</sequence>
<proteinExistence type="inferred from homology"/>
<dbReference type="InterPro" id="IPR036866">
    <property type="entry name" value="RibonucZ/Hydroxyglut_hydro"/>
</dbReference>
<feature type="binding site" evidence="7">
    <location>
        <position position="54"/>
    </location>
    <ligand>
        <name>Zn(2+)</name>
        <dbReference type="ChEBI" id="CHEBI:29105"/>
        <label>1</label>
    </ligand>
</feature>
<evidence type="ECO:0000256" key="7">
    <source>
        <dbReference type="HAMAP-Rule" id="MF_01374"/>
    </source>
</evidence>
<dbReference type="EMBL" id="BMJV01000006">
    <property type="protein sequence ID" value="GGG80411.1"/>
    <property type="molecule type" value="Genomic_DNA"/>
</dbReference>
<dbReference type="Pfam" id="PF16123">
    <property type="entry name" value="HAGH_C"/>
    <property type="match status" value="1"/>
</dbReference>
<name>A0A8J3EHR9_9RHOB</name>
<evidence type="ECO:0000313" key="9">
    <source>
        <dbReference type="EMBL" id="GGG80411.1"/>
    </source>
</evidence>
<keyword evidence="6 7" id="KW-0862">Zinc</keyword>
<evidence type="ECO:0000256" key="5">
    <source>
        <dbReference type="ARBA" id="ARBA00022801"/>
    </source>
</evidence>
<gene>
    <name evidence="7 9" type="primary">gloB</name>
    <name evidence="9" type="ORF">GCM10011415_32230</name>
</gene>
<reference evidence="9" key="1">
    <citation type="journal article" date="2014" name="Int. J. Syst. Evol. Microbiol.">
        <title>Complete genome sequence of Corynebacterium casei LMG S-19264T (=DSM 44701T), isolated from a smear-ripened cheese.</title>
        <authorList>
            <consortium name="US DOE Joint Genome Institute (JGI-PGF)"/>
            <person name="Walter F."/>
            <person name="Albersmeier A."/>
            <person name="Kalinowski J."/>
            <person name="Ruckert C."/>
        </authorList>
    </citation>
    <scope>NUCLEOTIDE SEQUENCE</scope>
    <source>
        <strain evidence="9">CGMCC 1.15762</strain>
    </source>
</reference>
<evidence type="ECO:0000256" key="3">
    <source>
        <dbReference type="ARBA" id="ARBA00006759"/>
    </source>
</evidence>
<feature type="binding site" evidence="7">
    <location>
        <position position="129"/>
    </location>
    <ligand>
        <name>Zn(2+)</name>
        <dbReference type="ChEBI" id="CHEBI:29105"/>
        <label>2</label>
    </ligand>
</feature>
<dbReference type="AlphaFoldDB" id="A0A8J3EHR9"/>
<comment type="similarity">
    <text evidence="3 7">Belongs to the metallo-beta-lactamase superfamily. Glyoxalase II family.</text>
</comment>
<dbReference type="InterPro" id="IPR001279">
    <property type="entry name" value="Metallo-B-lactamas"/>
</dbReference>
<comment type="pathway">
    <text evidence="2 7">Secondary metabolite metabolism; methylglyoxal degradation; (R)-lactate from methylglyoxal: step 2/2.</text>
</comment>
<feature type="binding site" evidence="7">
    <location>
        <position position="56"/>
    </location>
    <ligand>
        <name>Zn(2+)</name>
        <dbReference type="ChEBI" id="CHEBI:29105"/>
        <label>2</label>
    </ligand>
</feature>
<comment type="cofactor">
    <cofactor evidence="7">
        <name>Zn(2+)</name>
        <dbReference type="ChEBI" id="CHEBI:29105"/>
    </cofactor>
    <text evidence="7">Binds 2 Zn(2+) ions per subunit.</text>
</comment>
<dbReference type="NCBIfam" id="TIGR03413">
    <property type="entry name" value="GSH_gloB"/>
    <property type="match status" value="1"/>
</dbReference>
<dbReference type="PANTHER" id="PTHR43705:SF1">
    <property type="entry name" value="HYDROXYACYLGLUTATHIONE HYDROLASE GLOB"/>
    <property type="match status" value="1"/>
</dbReference>
<evidence type="ECO:0000256" key="1">
    <source>
        <dbReference type="ARBA" id="ARBA00001623"/>
    </source>
</evidence>
<feature type="binding site" evidence="7">
    <location>
        <position position="167"/>
    </location>
    <ligand>
        <name>Zn(2+)</name>
        <dbReference type="ChEBI" id="CHEBI:29105"/>
        <label>2</label>
    </ligand>
</feature>
<organism evidence="9 10">
    <name type="scientific">Salipiger pallidus</name>
    <dbReference type="NCBI Taxonomy" id="1775170"/>
    <lineage>
        <taxon>Bacteria</taxon>
        <taxon>Pseudomonadati</taxon>
        <taxon>Pseudomonadota</taxon>
        <taxon>Alphaproteobacteria</taxon>
        <taxon>Rhodobacterales</taxon>
        <taxon>Roseobacteraceae</taxon>
        <taxon>Salipiger</taxon>
    </lineage>
</organism>
<protein>
    <recommendedName>
        <fullName evidence="7">Hydroxyacylglutathione hydrolase</fullName>
        <ecNumber evidence="7">3.1.2.6</ecNumber>
    </recommendedName>
    <alternativeName>
        <fullName evidence="7">Glyoxalase II</fullName>
        <shortName evidence="7">Glx II</shortName>
    </alternativeName>
</protein>
<dbReference type="SMART" id="SM00849">
    <property type="entry name" value="Lactamase_B"/>
    <property type="match status" value="1"/>
</dbReference>
<dbReference type="GO" id="GO:0004416">
    <property type="term" value="F:hydroxyacylglutathione hydrolase activity"/>
    <property type="evidence" value="ECO:0007669"/>
    <property type="project" value="UniProtKB-UniRule"/>
</dbReference>
<dbReference type="InterPro" id="IPR035680">
    <property type="entry name" value="Clx_II_MBL"/>
</dbReference>
<dbReference type="RefSeq" id="WP_188791249.1">
    <property type="nucleotide sequence ID" value="NZ_BMJV01000006.1"/>
</dbReference>
<evidence type="ECO:0000313" key="10">
    <source>
        <dbReference type="Proteomes" id="UP000617145"/>
    </source>
</evidence>
<dbReference type="PIRSF" id="PIRSF005457">
    <property type="entry name" value="Glx"/>
    <property type="match status" value="1"/>
</dbReference>
<dbReference type="PANTHER" id="PTHR43705">
    <property type="entry name" value="HYDROXYACYLGLUTATHIONE HYDROLASE"/>
    <property type="match status" value="1"/>
</dbReference>
<dbReference type="InterPro" id="IPR050110">
    <property type="entry name" value="Glyoxalase_II_hydrolase"/>
</dbReference>
<comment type="function">
    <text evidence="7">Thiolesterase that catalyzes the hydrolysis of S-D-lactoyl-glutathione to form glutathione and D-lactic acid.</text>
</comment>
<dbReference type="Gene3D" id="3.60.15.10">
    <property type="entry name" value="Ribonuclease Z/Hydroxyacylglutathione hydrolase-like"/>
    <property type="match status" value="1"/>
</dbReference>
<dbReference type="Pfam" id="PF00753">
    <property type="entry name" value="Lactamase_B"/>
    <property type="match status" value="1"/>
</dbReference>
<evidence type="ECO:0000256" key="4">
    <source>
        <dbReference type="ARBA" id="ARBA00022723"/>
    </source>
</evidence>
<dbReference type="CDD" id="cd07723">
    <property type="entry name" value="hydroxyacylglutathione_hydrolase_MBL-fold"/>
    <property type="match status" value="1"/>
</dbReference>
<dbReference type="Proteomes" id="UP000617145">
    <property type="component" value="Unassembled WGS sequence"/>
</dbReference>